<dbReference type="Proteomes" id="UP000001396">
    <property type="component" value="Unassembled WGS sequence"/>
</dbReference>
<dbReference type="AlphaFoldDB" id="D3BTL9"/>
<evidence type="ECO:0000313" key="2">
    <source>
        <dbReference type="Proteomes" id="UP000001396"/>
    </source>
</evidence>
<accession>D3BTL9</accession>
<evidence type="ECO:0000313" key="1">
    <source>
        <dbReference type="EMBL" id="EFA75436.1"/>
    </source>
</evidence>
<comment type="caution">
    <text evidence="1">The sequence shown here is derived from an EMBL/GenBank/DDBJ whole genome shotgun (WGS) entry which is preliminary data.</text>
</comment>
<gene>
    <name evidence="1" type="ORF">PPL_11516</name>
</gene>
<organism evidence="1 2">
    <name type="scientific">Heterostelium pallidum (strain ATCC 26659 / Pp 5 / PN500)</name>
    <name type="common">Cellular slime mold</name>
    <name type="synonym">Polysphondylium pallidum</name>
    <dbReference type="NCBI Taxonomy" id="670386"/>
    <lineage>
        <taxon>Eukaryota</taxon>
        <taxon>Amoebozoa</taxon>
        <taxon>Evosea</taxon>
        <taxon>Eumycetozoa</taxon>
        <taxon>Dictyostelia</taxon>
        <taxon>Acytosteliales</taxon>
        <taxon>Acytosteliaceae</taxon>
        <taxon>Heterostelium</taxon>
    </lineage>
</organism>
<sequence>MTKNSYRYYLPIFRDIICKENHKHDSVVCRYNDFTILTTVLNMLFKYDNGDLKNRNEIQPSDEQLRQLKSTFIDFITNLEPESEKYETIIPYNDSIYQSNIMNYLKSFCNHNDLYRLFWLTWKHCRTESARYFFPVYSKLNDCFNIEQEVVDLINSGCTELATHTIPIPQLVAAVVNSNPARISELSHHHIDVFNYLNGDWKFGFGFGSHMKIFNLFKEYFERDKDKFDCQRLKSKLKQMNSPSSIGFKADFEYLYSSFSSFIPSKIELFLLISSTIEIDSAVKVASIFEDSDLLSDDFVLAFDQVTDKPRTIKMLYFIEIYKSRSLALPKNIYSIMYSFCTTLQLYGESLEPTHQLLALESFLYLYGINHDNILLSKLFKMLMAFNSLPKETVISVFKSFQLLFARIFLSLFSGDKVADNFSFLKTLAPHISLDIFVKEHSLLYLNSYWIEFIMLTESPRAIINKIMKNAGFYQSYTLNDTNIKLLLETDNIEFLSLYIEVYFEHLFSGPWNIYSFENIVEKGLDKLLERVQNIKPELLREMFYKIQPLPFTNIIVALKGFDCLHKYFPSQSIENNTSNDNVSLPKLNTLILKEIFRYLILDKNTNSQSILSNQIDYHFPKKINIGTKYCLFRNPPLHLTALEFKCVPDGFKQTCLDNLVSYSLKFATTNSFNMRLINAKNLKHISFIEVEDYNMNGYGKFPQFSNKIFCHNYFMEDSCGNTRDKPFSSEEMENHFMSIFLKHFDNDQLESIRFVTRKEYEDDETPNTQSMVHLSLLILSKFKQMKPNVQIKCNLSTCAANRLNLDGHDMIDEFEDVYRPIVTKLKHHYEYDDFIVPYKKWSNLTKLVVIEGKDFSELLANSPKLYYIKLLYK</sequence>
<protein>
    <submittedName>
        <fullName evidence="1">Uncharacterized protein</fullName>
    </submittedName>
</protein>
<dbReference type="GeneID" id="31366984"/>
<dbReference type="InParanoid" id="D3BTL9"/>
<dbReference type="EMBL" id="ADBJ01000056">
    <property type="protein sequence ID" value="EFA75436.1"/>
    <property type="molecule type" value="Genomic_DNA"/>
</dbReference>
<dbReference type="FunCoup" id="D3BTL9">
    <property type="interactions" value="5"/>
</dbReference>
<proteinExistence type="predicted"/>
<keyword evidence="2" id="KW-1185">Reference proteome</keyword>
<dbReference type="RefSeq" id="XP_020427570.1">
    <property type="nucleotide sequence ID" value="XM_020582267.1"/>
</dbReference>
<reference evidence="1 2" key="1">
    <citation type="journal article" date="2011" name="Genome Res.">
        <title>Phylogeny-wide analysis of social amoeba genomes highlights ancient origins for complex intercellular communication.</title>
        <authorList>
            <person name="Heidel A.J."/>
            <person name="Lawal H.M."/>
            <person name="Felder M."/>
            <person name="Schilde C."/>
            <person name="Helps N.R."/>
            <person name="Tunggal B."/>
            <person name="Rivero F."/>
            <person name="John U."/>
            <person name="Schleicher M."/>
            <person name="Eichinger L."/>
            <person name="Platzer M."/>
            <person name="Noegel A.A."/>
            <person name="Schaap P."/>
            <person name="Gloeckner G."/>
        </authorList>
    </citation>
    <scope>NUCLEOTIDE SEQUENCE [LARGE SCALE GENOMIC DNA]</scope>
    <source>
        <strain evidence="2">ATCC 26659 / Pp 5 / PN500</strain>
    </source>
</reference>
<name>D3BTL9_HETP5</name>